<dbReference type="InterPro" id="IPR001296">
    <property type="entry name" value="Glyco_trans_1"/>
</dbReference>
<dbReference type="HAMAP" id="MF_00484">
    <property type="entry name" value="Glycogen_synth"/>
    <property type="match status" value="1"/>
</dbReference>
<dbReference type="RefSeq" id="WP_090667475.1">
    <property type="nucleotide sequence ID" value="NZ_FOUF01000008.1"/>
</dbReference>
<dbReference type="GO" id="GO:0004373">
    <property type="term" value="F:alpha-1,4-glucan glucosyltransferase (UDP-glucose donor) activity"/>
    <property type="evidence" value="ECO:0007669"/>
    <property type="project" value="InterPro"/>
</dbReference>
<dbReference type="Proteomes" id="UP000199561">
    <property type="component" value="Unassembled WGS sequence"/>
</dbReference>
<keyword evidence="5 8" id="KW-0328">Glycosyltransferase</keyword>
<keyword evidence="6 8" id="KW-0808">Transferase</keyword>
<protein>
    <recommendedName>
        <fullName evidence="8">Glycogen synthase</fullName>
        <ecNumber evidence="8">2.4.1.21</ecNumber>
    </recommendedName>
    <alternativeName>
        <fullName evidence="8">Starch [bacterial glycogen] synthase</fullName>
    </alternativeName>
</protein>
<keyword evidence="7 8" id="KW-0320">Glycogen biosynthesis</keyword>
<accession>A0A1I4NPN2</accession>
<dbReference type="PANTHER" id="PTHR45825">
    <property type="entry name" value="GRANULE-BOUND STARCH SYNTHASE 1, CHLOROPLASTIC/AMYLOPLASTIC"/>
    <property type="match status" value="1"/>
</dbReference>
<evidence type="ECO:0000256" key="1">
    <source>
        <dbReference type="ARBA" id="ARBA00001478"/>
    </source>
</evidence>
<organism evidence="9 10">
    <name type="scientific">Nitrosomonas nitrosa</name>
    <dbReference type="NCBI Taxonomy" id="52442"/>
    <lineage>
        <taxon>Bacteria</taxon>
        <taxon>Pseudomonadati</taxon>
        <taxon>Pseudomonadota</taxon>
        <taxon>Betaproteobacteria</taxon>
        <taxon>Nitrosomonadales</taxon>
        <taxon>Nitrosomonadaceae</taxon>
        <taxon>Nitrosomonas</taxon>
    </lineage>
</organism>
<evidence type="ECO:0000256" key="8">
    <source>
        <dbReference type="HAMAP-Rule" id="MF_00484"/>
    </source>
</evidence>
<dbReference type="Pfam" id="PF00534">
    <property type="entry name" value="Glycos_transf_1"/>
    <property type="match status" value="1"/>
</dbReference>
<comment type="function">
    <text evidence="2 8">Synthesizes alpha-1,4-glucan chains using ADP-glucose.</text>
</comment>
<sequence>MPSSTSHNAIKVLFVTPEVYPLCKTGGLGDVSAALPVALRELSVDIRLLLPGYPSVLAGLKYKRKVAIFDDLSHFPSATLLSAKLRTGNGRSATSLPVYIIDCPALYQREGGPYLDTAGNDWPDNAVRFGLLSKIAAILACDTSPLTWQPAIVHCNDWQSGIAPAYLHFHSGKKAASLMTIHNLAFQGCFPPSMVAQLGLPARSFDVNGVEYYGNLSFIKAGIFYANHITTVSPSYAREIQQAPLGFGLQGLLATRRQDISGIVNGIDTVEWDPATDPYLSKNYSTQNLSAKISNKLALQQKMGLTSDKDRLLFAAISRFSEQKGYDLILEAAPQLAQIPSQLVVLGNGDAVLEEDLAQLAKNYPGQVAVHIGFDEGLSHLIEAGADCFLMPSRFEPCGLNQMYSQHYGTPPLVHATGGLIDTVVDCTASTLADGTASGFQFHDMTAEAFLEGIQRVVTAYHDKAIWQQLQKNGMRKDFSWRTSAMAYRAIYQSLLAKSQS</sequence>
<dbReference type="InterPro" id="IPR013534">
    <property type="entry name" value="Starch_synth_cat_dom"/>
</dbReference>
<dbReference type="GO" id="GO:0005978">
    <property type="term" value="P:glycogen biosynthetic process"/>
    <property type="evidence" value="ECO:0007669"/>
    <property type="project" value="UniProtKB-UniRule"/>
</dbReference>
<dbReference type="NCBIfam" id="TIGR02095">
    <property type="entry name" value="glgA"/>
    <property type="match status" value="1"/>
</dbReference>
<evidence type="ECO:0000256" key="2">
    <source>
        <dbReference type="ARBA" id="ARBA00002764"/>
    </source>
</evidence>
<dbReference type="InterPro" id="IPR011835">
    <property type="entry name" value="GS/SS"/>
</dbReference>
<comment type="catalytic activity">
    <reaction evidence="1 8">
        <text>[(1-&gt;4)-alpha-D-glucosyl](n) + ADP-alpha-D-glucose = [(1-&gt;4)-alpha-D-glucosyl](n+1) + ADP + H(+)</text>
        <dbReference type="Rhea" id="RHEA:18189"/>
        <dbReference type="Rhea" id="RHEA-COMP:9584"/>
        <dbReference type="Rhea" id="RHEA-COMP:9587"/>
        <dbReference type="ChEBI" id="CHEBI:15378"/>
        <dbReference type="ChEBI" id="CHEBI:15444"/>
        <dbReference type="ChEBI" id="CHEBI:57498"/>
        <dbReference type="ChEBI" id="CHEBI:456216"/>
        <dbReference type="EC" id="2.4.1.21"/>
    </reaction>
</comment>
<evidence type="ECO:0000256" key="6">
    <source>
        <dbReference type="ARBA" id="ARBA00022679"/>
    </source>
</evidence>
<name>A0A1I4NPN2_9PROT</name>
<dbReference type="SUPFAM" id="SSF53756">
    <property type="entry name" value="UDP-Glycosyltransferase/glycogen phosphorylase"/>
    <property type="match status" value="1"/>
</dbReference>
<evidence type="ECO:0000256" key="4">
    <source>
        <dbReference type="ARBA" id="ARBA00010281"/>
    </source>
</evidence>
<dbReference type="GO" id="GO:0009011">
    <property type="term" value="F:alpha-1,4-glucan glucosyltransferase (ADP-glucose donor) activity"/>
    <property type="evidence" value="ECO:0007669"/>
    <property type="project" value="UniProtKB-UniRule"/>
</dbReference>
<dbReference type="Gene3D" id="3.40.50.2000">
    <property type="entry name" value="Glycogen Phosphorylase B"/>
    <property type="match status" value="2"/>
</dbReference>
<dbReference type="NCBIfam" id="NF001899">
    <property type="entry name" value="PRK00654.1-2"/>
    <property type="match status" value="1"/>
</dbReference>
<evidence type="ECO:0000256" key="7">
    <source>
        <dbReference type="ARBA" id="ARBA00023056"/>
    </source>
</evidence>
<dbReference type="AlphaFoldDB" id="A0A1I4NPN2"/>
<reference evidence="9 10" key="1">
    <citation type="submission" date="2016-10" db="EMBL/GenBank/DDBJ databases">
        <authorList>
            <person name="de Groot N.N."/>
        </authorList>
    </citation>
    <scope>NUCLEOTIDE SEQUENCE [LARGE SCALE GENOMIC DNA]</scope>
    <source>
        <strain evidence="9 10">Nm146</strain>
    </source>
</reference>
<gene>
    <name evidence="8" type="primary">glgA</name>
    <name evidence="9" type="ORF">SAMN05421880_108100</name>
</gene>
<dbReference type="EMBL" id="FOUF01000008">
    <property type="protein sequence ID" value="SFM17396.1"/>
    <property type="molecule type" value="Genomic_DNA"/>
</dbReference>
<evidence type="ECO:0000256" key="3">
    <source>
        <dbReference type="ARBA" id="ARBA00004964"/>
    </source>
</evidence>
<dbReference type="PANTHER" id="PTHR45825:SF11">
    <property type="entry name" value="ALPHA AMYLASE DOMAIN-CONTAINING PROTEIN"/>
    <property type="match status" value="1"/>
</dbReference>
<proteinExistence type="inferred from homology"/>
<dbReference type="EC" id="2.4.1.21" evidence="8"/>
<feature type="binding site" evidence="8">
    <location>
        <position position="24"/>
    </location>
    <ligand>
        <name>ADP-alpha-D-glucose</name>
        <dbReference type="ChEBI" id="CHEBI:57498"/>
    </ligand>
</feature>
<dbReference type="STRING" id="52442.SAMN05421880_108100"/>
<evidence type="ECO:0000256" key="5">
    <source>
        <dbReference type="ARBA" id="ARBA00022676"/>
    </source>
</evidence>
<keyword evidence="10" id="KW-1185">Reference proteome</keyword>
<evidence type="ECO:0000313" key="10">
    <source>
        <dbReference type="Proteomes" id="UP000199561"/>
    </source>
</evidence>
<comment type="pathway">
    <text evidence="3 8">Glycan biosynthesis; glycogen biosynthesis.</text>
</comment>
<dbReference type="Pfam" id="PF08323">
    <property type="entry name" value="Glyco_transf_5"/>
    <property type="match status" value="1"/>
</dbReference>
<evidence type="ECO:0000313" key="9">
    <source>
        <dbReference type="EMBL" id="SFM17396.1"/>
    </source>
</evidence>
<dbReference type="CDD" id="cd03791">
    <property type="entry name" value="GT5_Glycogen_synthase_DULL1-like"/>
    <property type="match status" value="1"/>
</dbReference>
<dbReference type="UniPathway" id="UPA00164"/>
<comment type="similarity">
    <text evidence="4 8">Belongs to the glycosyltransferase 1 family. Bacterial/plant glycogen synthase subfamily.</text>
</comment>